<evidence type="ECO:0000256" key="1">
    <source>
        <dbReference type="SAM" id="MobiDB-lite"/>
    </source>
</evidence>
<organism evidence="3 4">
    <name type="scientific">Marisediminicola antarctica</name>
    <dbReference type="NCBI Taxonomy" id="674079"/>
    <lineage>
        <taxon>Bacteria</taxon>
        <taxon>Bacillati</taxon>
        <taxon>Actinomycetota</taxon>
        <taxon>Actinomycetes</taxon>
        <taxon>Micrococcales</taxon>
        <taxon>Microbacteriaceae</taxon>
        <taxon>Marisediminicola</taxon>
    </lineage>
</organism>
<reference evidence="3 4" key="1">
    <citation type="submission" date="2016-09" db="EMBL/GenBank/DDBJ databases">
        <title>Complete genome sequence of microbes from the polar regions.</title>
        <authorList>
            <person name="Liao L."/>
            <person name="Chen B."/>
        </authorList>
    </citation>
    <scope>NUCLEOTIDE SEQUENCE [LARGE SCALE GENOMIC DNA]</scope>
    <source>
        <strain evidence="3 4">ZS314</strain>
    </source>
</reference>
<dbReference type="AlphaFoldDB" id="A0A7L5AP14"/>
<name>A0A7L5AP14_9MICO</name>
<evidence type="ECO:0008006" key="5">
    <source>
        <dbReference type="Google" id="ProtNLM"/>
    </source>
</evidence>
<dbReference type="EMBL" id="CP017146">
    <property type="protein sequence ID" value="QHO70079.1"/>
    <property type="molecule type" value="Genomic_DNA"/>
</dbReference>
<evidence type="ECO:0000313" key="4">
    <source>
        <dbReference type="Proteomes" id="UP000464507"/>
    </source>
</evidence>
<keyword evidence="4" id="KW-1185">Reference proteome</keyword>
<feature type="transmembrane region" description="Helical" evidence="2">
    <location>
        <begin position="126"/>
        <end position="147"/>
    </location>
</feature>
<gene>
    <name evidence="3" type="ORF">BHD05_10935</name>
</gene>
<dbReference type="NCBIfam" id="NF038065">
    <property type="entry name" value="Pr6Pr"/>
    <property type="match status" value="1"/>
</dbReference>
<sequence>MSQTTSDRADPAPRPENVDPSLPRRLVGASRIVVGLLVLASIVTQIVDQSINDAFIPGEYFSYFTIQTSVMNVVVLIVAGVIALRRRRDSELLTTLRVSILAYAVVTGVVYNVLLRDIVSDGFVGIQWPNEVIHVWVPIFIALDFLLAPGSHRLGWNRLFFAVVYPLAWVALTLVRGAATGWYPYPFLIPDGPDGALGVFGYVLGIAGFIVVIASIGIAVSRIGRRGARAA</sequence>
<dbReference type="OrthoDB" id="9809977at2"/>
<keyword evidence="2" id="KW-1133">Transmembrane helix</keyword>
<keyword evidence="2" id="KW-0812">Transmembrane</keyword>
<proteinExistence type="predicted"/>
<keyword evidence="2" id="KW-0472">Membrane</keyword>
<protein>
    <recommendedName>
        <fullName evidence="5">F420-dependent oxidoreductase</fullName>
    </recommendedName>
</protein>
<dbReference type="Proteomes" id="UP000464507">
    <property type="component" value="Chromosome"/>
</dbReference>
<feature type="transmembrane region" description="Helical" evidence="2">
    <location>
        <begin position="96"/>
        <end position="114"/>
    </location>
</feature>
<dbReference type="KEGG" id="mant:BHD05_10935"/>
<evidence type="ECO:0000256" key="2">
    <source>
        <dbReference type="SAM" id="Phobius"/>
    </source>
</evidence>
<feature type="transmembrane region" description="Helical" evidence="2">
    <location>
        <begin position="60"/>
        <end position="84"/>
    </location>
</feature>
<feature type="transmembrane region" description="Helical" evidence="2">
    <location>
        <begin position="29"/>
        <end position="48"/>
    </location>
</feature>
<dbReference type="InterPro" id="IPR049713">
    <property type="entry name" value="Pr6Pr-like"/>
</dbReference>
<evidence type="ECO:0000313" key="3">
    <source>
        <dbReference type="EMBL" id="QHO70079.1"/>
    </source>
</evidence>
<feature type="region of interest" description="Disordered" evidence="1">
    <location>
        <begin position="1"/>
        <end position="22"/>
    </location>
</feature>
<feature type="compositionally biased region" description="Basic and acidic residues" evidence="1">
    <location>
        <begin position="7"/>
        <end position="17"/>
    </location>
</feature>
<feature type="transmembrane region" description="Helical" evidence="2">
    <location>
        <begin position="159"/>
        <end position="179"/>
    </location>
</feature>
<accession>A0A7L5AP14</accession>
<feature type="transmembrane region" description="Helical" evidence="2">
    <location>
        <begin position="199"/>
        <end position="220"/>
    </location>
</feature>
<dbReference type="RefSeq" id="WP_161886464.1">
    <property type="nucleotide sequence ID" value="NZ_CP017146.1"/>
</dbReference>